<sequence length="203" mass="21750">MSDASQAPLILASRSEARAAMLRAAGVAVEVLPAAVDEAAIKQAMAEDGAAPRDVADALAEFKARRVAGRAPGLRVLGADQVLVCEGRLFDKPSTVAEAGEQLAFLRGRDHELLSAAVIYENAAPVWRHIGRAVLRTRPFSDAFLADYLDRHGADLLSTVGAYRLEAEGAQLFSHVQGDYFTILGLPLLEVLGFLRTRGMLIE</sequence>
<dbReference type="EC" id="3.6.1.9" evidence="4"/>
<comment type="catalytic activity">
    <reaction evidence="4">
        <text>a ribonucleoside 5'-triphosphate + H2O = a ribonucleoside 5'-phosphate + diphosphate + H(+)</text>
        <dbReference type="Rhea" id="RHEA:23996"/>
        <dbReference type="ChEBI" id="CHEBI:15377"/>
        <dbReference type="ChEBI" id="CHEBI:15378"/>
        <dbReference type="ChEBI" id="CHEBI:33019"/>
        <dbReference type="ChEBI" id="CHEBI:58043"/>
        <dbReference type="ChEBI" id="CHEBI:61557"/>
        <dbReference type="EC" id="3.6.1.9"/>
    </reaction>
</comment>
<dbReference type="Proteomes" id="UP000249185">
    <property type="component" value="Unassembled WGS sequence"/>
</dbReference>
<dbReference type="PANTHER" id="PTHR43213">
    <property type="entry name" value="BIFUNCTIONAL DTTP/UTP PYROPHOSPHATASE/METHYLTRANSFERASE PROTEIN-RELATED"/>
    <property type="match status" value="1"/>
</dbReference>
<evidence type="ECO:0000256" key="3">
    <source>
        <dbReference type="ARBA" id="ARBA00023080"/>
    </source>
</evidence>
<evidence type="ECO:0000256" key="1">
    <source>
        <dbReference type="ARBA" id="ARBA00001968"/>
    </source>
</evidence>
<protein>
    <recommendedName>
        <fullName evidence="4">Nucleoside triphosphate pyrophosphatase</fullName>
        <ecNumber evidence="4">3.6.1.9</ecNumber>
    </recommendedName>
    <alternativeName>
        <fullName evidence="4">Nucleotide pyrophosphatase</fullName>
        <shortName evidence="4">Nucleotide PPase</shortName>
    </alternativeName>
</protein>
<dbReference type="PIRSF" id="PIRSF006305">
    <property type="entry name" value="Maf"/>
    <property type="match status" value="1"/>
</dbReference>
<comment type="caution">
    <text evidence="4">Lacks conserved residue(s) required for the propagation of feature annotation.</text>
</comment>
<dbReference type="PANTHER" id="PTHR43213:SF5">
    <property type="entry name" value="BIFUNCTIONAL DTTP_UTP PYROPHOSPHATASE_METHYLTRANSFERASE PROTEIN-RELATED"/>
    <property type="match status" value="1"/>
</dbReference>
<keyword evidence="2 4" id="KW-0378">Hydrolase</keyword>
<dbReference type="EMBL" id="QFPW01000001">
    <property type="protein sequence ID" value="PZQ52513.1"/>
    <property type="molecule type" value="Genomic_DNA"/>
</dbReference>
<dbReference type="GO" id="GO:0047429">
    <property type="term" value="F:nucleoside triphosphate diphosphatase activity"/>
    <property type="evidence" value="ECO:0007669"/>
    <property type="project" value="UniProtKB-EC"/>
</dbReference>
<comment type="catalytic activity">
    <reaction evidence="4">
        <text>a 2'-deoxyribonucleoside 5'-triphosphate + H2O = a 2'-deoxyribonucleoside 5'-phosphate + diphosphate + H(+)</text>
        <dbReference type="Rhea" id="RHEA:44644"/>
        <dbReference type="ChEBI" id="CHEBI:15377"/>
        <dbReference type="ChEBI" id="CHEBI:15378"/>
        <dbReference type="ChEBI" id="CHEBI:33019"/>
        <dbReference type="ChEBI" id="CHEBI:61560"/>
        <dbReference type="ChEBI" id="CHEBI:65317"/>
        <dbReference type="EC" id="3.6.1.9"/>
    </reaction>
</comment>
<keyword evidence="3 4" id="KW-0546">Nucleotide metabolism</keyword>
<dbReference type="GO" id="GO:0005737">
    <property type="term" value="C:cytoplasm"/>
    <property type="evidence" value="ECO:0007669"/>
    <property type="project" value="UniProtKB-SubCell"/>
</dbReference>
<dbReference type="InterPro" id="IPR003697">
    <property type="entry name" value="Maf-like"/>
</dbReference>
<gene>
    <name evidence="5" type="ORF">DI556_02355</name>
</gene>
<proteinExistence type="inferred from homology"/>
<dbReference type="SUPFAM" id="SSF52972">
    <property type="entry name" value="ITPase-like"/>
    <property type="match status" value="1"/>
</dbReference>
<evidence type="ECO:0000256" key="4">
    <source>
        <dbReference type="HAMAP-Rule" id="MF_00528"/>
    </source>
</evidence>
<evidence type="ECO:0000313" key="5">
    <source>
        <dbReference type="EMBL" id="PZQ52513.1"/>
    </source>
</evidence>
<dbReference type="GO" id="GO:0009117">
    <property type="term" value="P:nucleotide metabolic process"/>
    <property type="evidence" value="ECO:0007669"/>
    <property type="project" value="UniProtKB-KW"/>
</dbReference>
<comment type="cofactor">
    <cofactor evidence="1 4">
        <name>a divalent metal cation</name>
        <dbReference type="ChEBI" id="CHEBI:60240"/>
    </cofactor>
</comment>
<dbReference type="CDD" id="cd00555">
    <property type="entry name" value="Maf"/>
    <property type="match status" value="1"/>
</dbReference>
<comment type="similarity">
    <text evidence="4">Belongs to the Maf family.</text>
</comment>
<evidence type="ECO:0000313" key="6">
    <source>
        <dbReference type="Proteomes" id="UP000249185"/>
    </source>
</evidence>
<dbReference type="AlphaFoldDB" id="A0A2W5QCM4"/>
<keyword evidence="4" id="KW-0963">Cytoplasm</keyword>
<comment type="subcellular location">
    <subcellularLocation>
        <location evidence="4">Cytoplasm</location>
    </subcellularLocation>
</comment>
<reference evidence="5 6" key="1">
    <citation type="submission" date="2017-08" db="EMBL/GenBank/DDBJ databases">
        <title>Infants hospitalized years apart are colonized by the same room-sourced microbial strains.</title>
        <authorList>
            <person name="Brooks B."/>
            <person name="Olm M.R."/>
            <person name="Firek B.A."/>
            <person name="Baker R."/>
            <person name="Thomas B.C."/>
            <person name="Morowitz M.J."/>
            <person name="Banfield J.F."/>
        </authorList>
    </citation>
    <scope>NUCLEOTIDE SEQUENCE [LARGE SCALE GENOMIC DNA]</scope>
    <source>
        <strain evidence="5">S2_005_002_R2_34</strain>
    </source>
</reference>
<organism evidence="5 6">
    <name type="scientific">Rhodovulum sulfidophilum</name>
    <name type="common">Rhodobacter sulfidophilus</name>
    <dbReference type="NCBI Taxonomy" id="35806"/>
    <lineage>
        <taxon>Bacteria</taxon>
        <taxon>Pseudomonadati</taxon>
        <taxon>Pseudomonadota</taxon>
        <taxon>Alphaproteobacteria</taxon>
        <taxon>Rhodobacterales</taxon>
        <taxon>Paracoccaceae</taxon>
        <taxon>Rhodovulum</taxon>
    </lineage>
</organism>
<accession>A0A2W5QCM4</accession>
<dbReference type="Gene3D" id="3.90.950.10">
    <property type="match status" value="1"/>
</dbReference>
<feature type="active site" description="Proton acceptor" evidence="4">
    <location>
        <position position="80"/>
    </location>
</feature>
<name>A0A2W5QCM4_RHOSU</name>
<comment type="function">
    <text evidence="4">Nucleoside triphosphate pyrophosphatase. May have a dual role in cell division arrest and in preventing the incorporation of modified nucleotides into cellular nucleic acids.</text>
</comment>
<comment type="caution">
    <text evidence="5">The sequence shown here is derived from an EMBL/GenBank/DDBJ whole genome shotgun (WGS) entry which is preliminary data.</text>
</comment>
<dbReference type="HAMAP" id="MF_00528">
    <property type="entry name" value="Maf"/>
    <property type="match status" value="1"/>
</dbReference>
<dbReference type="InterPro" id="IPR029001">
    <property type="entry name" value="ITPase-like_fam"/>
</dbReference>
<evidence type="ECO:0000256" key="2">
    <source>
        <dbReference type="ARBA" id="ARBA00022801"/>
    </source>
</evidence>
<dbReference type="Pfam" id="PF02545">
    <property type="entry name" value="Maf"/>
    <property type="match status" value="1"/>
</dbReference>